<feature type="transmembrane region" description="Helical" evidence="1">
    <location>
        <begin position="169"/>
        <end position="194"/>
    </location>
</feature>
<feature type="transmembrane region" description="Helical" evidence="1">
    <location>
        <begin position="206"/>
        <end position="223"/>
    </location>
</feature>
<feature type="transmembrane region" description="Helical" evidence="1">
    <location>
        <begin position="145"/>
        <end position="162"/>
    </location>
</feature>
<feature type="transmembrane region" description="Helical" evidence="1">
    <location>
        <begin position="354"/>
        <end position="373"/>
    </location>
</feature>
<feature type="transmembrane region" description="Helical" evidence="1">
    <location>
        <begin position="290"/>
        <end position="308"/>
    </location>
</feature>
<dbReference type="AlphaFoldDB" id="A0A2H0NCI4"/>
<dbReference type="InterPro" id="IPR018650">
    <property type="entry name" value="STSV1_Orf64"/>
</dbReference>
<dbReference type="EMBL" id="PCWQ01000012">
    <property type="protein sequence ID" value="PIR06608.1"/>
    <property type="molecule type" value="Genomic_DNA"/>
</dbReference>
<accession>A0A2H0NCI4</accession>
<keyword evidence="1" id="KW-0472">Membrane</keyword>
<feature type="transmembrane region" description="Helical" evidence="1">
    <location>
        <begin position="314"/>
        <end position="333"/>
    </location>
</feature>
<feature type="transmembrane region" description="Helical" evidence="1">
    <location>
        <begin position="94"/>
        <end position="113"/>
    </location>
</feature>
<dbReference type="Proteomes" id="UP000230564">
    <property type="component" value="Unassembled WGS sequence"/>
</dbReference>
<gene>
    <name evidence="2" type="ORF">COV55_03735</name>
</gene>
<keyword evidence="1" id="KW-0812">Transmembrane</keyword>
<name>A0A2H0NCI4_9BACT</name>
<organism evidence="2 3">
    <name type="scientific">Candidatus Komeilibacteria bacterium CG11_big_fil_rev_8_21_14_0_20_36_20</name>
    <dbReference type="NCBI Taxonomy" id="1974477"/>
    <lineage>
        <taxon>Bacteria</taxon>
        <taxon>Candidatus Komeiliibacteriota</taxon>
    </lineage>
</organism>
<keyword evidence="1" id="KW-1133">Transmembrane helix</keyword>
<evidence type="ECO:0000313" key="2">
    <source>
        <dbReference type="EMBL" id="PIR06608.1"/>
    </source>
</evidence>
<proteinExistence type="predicted"/>
<feature type="transmembrane region" description="Helical" evidence="1">
    <location>
        <begin position="12"/>
        <end position="30"/>
    </location>
</feature>
<comment type="caution">
    <text evidence="2">The sequence shown here is derived from an EMBL/GenBank/DDBJ whole genome shotgun (WGS) entry which is preliminary data.</text>
</comment>
<sequence length="626" mass="73463">MLLKHNYFKRHSWLFLWLGVLVYILLFIFLSLKKYYNFDYSALDLAIFNQVFFNTLHGAWFDLTINLNNYLGDHFAPIIFLLLPFYWLKPSAEILLILQSVILGLSAWPLYLITKYITKDKIIALSIGLVWLFNPFVHSLNIFEFHLLPLAVFFIFWSFYFYRKDNFKIFLLFFILSLLVREDTSLVLLGFSALTWLDKKCLKWKLTTLILPLTYFFLALKVIGHFSASGDYKFLVYYGWLGGYDLFSILISLLTHPVALFNHLLTIGNFTTIVVILLPLLFLPLLRCKYLLLALLPFLQLILTGNGLNFTIYQTHYIALFLPALFIALIFALQKIKKRHKFFGSQYIYSNWSISKIILLVTIIYFAIFLSPVKSMLVRHYSLSERVARQNFLAIISNQANLAVEDSLLPNLSSRPVIYPVSYAYFSQSQFAAQSFNLPPVDYILFDYSRFFSTLISKNTRFYLQKYKDKMPAHWRNILADYNLVKIDQNLFLWQNKKSAESGDLDLFEINKKPNQFYSSSFLVGTEWGDKENRVLKLTFQKPVGQAQDYLIRFYQGERYFDLPLDYGLLSVPEWSDEELVTFFYYLDGSVEGYQIFSWQGVNKLGLVREIFIDLELNPVTEFTNL</sequence>
<feature type="transmembrane region" description="Helical" evidence="1">
    <location>
        <begin position="70"/>
        <end position="88"/>
    </location>
</feature>
<evidence type="ECO:0000313" key="3">
    <source>
        <dbReference type="Proteomes" id="UP000230564"/>
    </source>
</evidence>
<evidence type="ECO:0008006" key="4">
    <source>
        <dbReference type="Google" id="ProtNLM"/>
    </source>
</evidence>
<feature type="transmembrane region" description="Helical" evidence="1">
    <location>
        <begin position="235"/>
        <end position="254"/>
    </location>
</feature>
<reference evidence="2 3" key="1">
    <citation type="submission" date="2017-09" db="EMBL/GenBank/DDBJ databases">
        <title>Depth-based differentiation of microbial function through sediment-hosted aquifers and enrichment of novel symbionts in the deep terrestrial subsurface.</title>
        <authorList>
            <person name="Probst A.J."/>
            <person name="Ladd B."/>
            <person name="Jarett J.K."/>
            <person name="Geller-Mcgrath D.E."/>
            <person name="Sieber C.M."/>
            <person name="Emerson J.B."/>
            <person name="Anantharaman K."/>
            <person name="Thomas B.C."/>
            <person name="Malmstrom R."/>
            <person name="Stieglmeier M."/>
            <person name="Klingl A."/>
            <person name="Woyke T."/>
            <person name="Ryan C.M."/>
            <person name="Banfield J.F."/>
        </authorList>
    </citation>
    <scope>NUCLEOTIDE SEQUENCE [LARGE SCALE GENOMIC DNA]</scope>
    <source>
        <strain evidence="2">CG11_big_fil_rev_8_21_14_0_20_36_20</strain>
    </source>
</reference>
<evidence type="ECO:0000256" key="1">
    <source>
        <dbReference type="SAM" id="Phobius"/>
    </source>
</evidence>
<feature type="transmembrane region" description="Helical" evidence="1">
    <location>
        <begin position="260"/>
        <end position="283"/>
    </location>
</feature>
<protein>
    <recommendedName>
        <fullName evidence="4">DUF2079 domain-containing protein</fullName>
    </recommendedName>
</protein>
<dbReference type="Pfam" id="PF09852">
    <property type="entry name" value="DUF2079"/>
    <property type="match status" value="1"/>
</dbReference>